<keyword evidence="1" id="KW-0245">EGF-like domain</keyword>
<dbReference type="PANTHER" id="PTHR46513">
    <property type="entry name" value="VITELLOGENIN RECEPTOR-LIKE PROTEIN-RELATED-RELATED"/>
    <property type="match status" value="1"/>
</dbReference>
<reference evidence="7" key="1">
    <citation type="submission" date="2023-08" db="EMBL/GenBank/DDBJ databases">
        <authorList>
            <person name="Alioto T."/>
            <person name="Alioto T."/>
            <person name="Gomez Garrido J."/>
        </authorList>
    </citation>
    <scope>NUCLEOTIDE SEQUENCE</scope>
</reference>
<evidence type="ECO:0000313" key="8">
    <source>
        <dbReference type="Proteomes" id="UP001162480"/>
    </source>
</evidence>
<evidence type="ECO:0000256" key="4">
    <source>
        <dbReference type="ARBA" id="ARBA00023157"/>
    </source>
</evidence>
<dbReference type="InterPro" id="IPR035976">
    <property type="entry name" value="Sushi/SCR/CCP_sf"/>
</dbReference>
<dbReference type="Gene3D" id="2.120.10.30">
    <property type="entry name" value="TolB, C-terminal domain"/>
    <property type="match status" value="3"/>
</dbReference>
<dbReference type="Gene3D" id="2.10.70.10">
    <property type="entry name" value="Complement Module, domain 1"/>
    <property type="match status" value="1"/>
</dbReference>
<dbReference type="PANTHER" id="PTHR46513:SF13">
    <property type="entry name" value="EGF-LIKE DOMAIN-CONTAINING PROTEIN"/>
    <property type="match status" value="1"/>
</dbReference>
<sequence length="1228" mass="135510">MSVSQLILVLNVCNILYIDAIVYSPFPIFNNVSVTWIQKNAEGRTHLLFFHGEPSSWIKNNTGPQSHLSKDIVHLACDFNEKILIGADSERRQIWGIKFINEKGHLYNIFTGTSAAVRGIAVDWVTNLIYWTDALYQDIMVASFETFHSRVHVLIDLTLDATPAGIAIHPAEGFLFWSDIGKRPKLERSTLSGQYKSTLISGGLHTPVALAVDHFENRLYILDTGLHQLWSCDLSGDNIQKLHEFDSQKKFFGLDIYRDFAFVSEQKDFSLYAVSLLSGKIVFNSTLENQPQGVLTCGPWKQTSKRNYCTSHGKSLCPGEGLCVSKKGYKPECTCIGIDLQKSNTRKHCQQSPSILLLGKRSGLHYVEQNFADAKGLTSKLLLQGPYDIQAIAVDAKHGIVYFTDSKEKVIYRTSVYQRTEAKAIILAVKTVQGLAFDWITRNLYWTDSGMECIMVARYNGFNIARLMHLTNSSLRAIAVHPAKRFLYWTDVSAANAGIERIGLDGESGRKIIAKDSYAVSLAIDFQLNKLIWLDNMYGMVYMSNLNGRDKRKLYQHEAYGSRLLAITVLKNYVVYSDWYHENTGLYTINKHTGRLVGVLKERDPSLALAFLHSNSQLKSTNACVKNNGGCYHICLPKKNGHRCLCAIGFHLNDNGQCTANITYHEFLLIADQRLRRLYQINLWNMEINALPITPLKQPIDIAFDSKEMMVYWTDAEDDSISRSKLNGDYYETLLQDSSISFGEIVIEPTTRLLYFIDNKSGNIGVLSMDTKHYRILIQTGLNHTFGLAIDLFSGAIYITSIKKNSASLWSFHPVHKSIKHVMTDLSDPRGIVWWIDRIYVAVSGNIEAVSTDELLGGEHEVAVSNVDPYDIAADFMYLYWTDKQSGAVKRITRLKGTDTSILLEKDFFIQPVGLTIFKKENQETVYEDFNGFVPSELEIKKWIKPFFAEGLGYCQTPLVHLGRLMNSVPNIWVPSGTVVAAQCFSGYMPSTAAAMVCLHGNWSHVVRCIPDPELPLHGDLKKGYIKFTSSRLFIVPIALNYINVMCIGAGGGGYDGKSAYGKAGDGWPSKFKGLVAEGGKGGSKTEGGAGGLGTVADGGRGGWSRTQCTAGGAAGGANEWLKDSRLYAFCGAGGISECPIGPRPRSPKHGPGGTANNGTMAGLYGGGGAAVFKMGAGGGGGFSRGSIRINSWDVIPVTVGKPGDASYGQPGGGVVVVSWGWPSFEEL</sequence>
<dbReference type="GO" id="GO:0017147">
    <property type="term" value="F:Wnt-protein binding"/>
    <property type="evidence" value="ECO:0007669"/>
    <property type="project" value="TreeGrafter"/>
</dbReference>
<dbReference type="PROSITE" id="PS51120">
    <property type="entry name" value="LDLRB"/>
    <property type="match status" value="2"/>
</dbReference>
<evidence type="ECO:0008006" key="9">
    <source>
        <dbReference type="Google" id="ProtNLM"/>
    </source>
</evidence>
<dbReference type="GO" id="GO:0042813">
    <property type="term" value="F:Wnt receptor activity"/>
    <property type="evidence" value="ECO:0007669"/>
    <property type="project" value="TreeGrafter"/>
</dbReference>
<protein>
    <recommendedName>
        <fullName evidence="9">Low-density lipoprotein receptor-related protein 6</fullName>
    </recommendedName>
</protein>
<dbReference type="GO" id="GO:0060070">
    <property type="term" value="P:canonical Wnt signaling pathway"/>
    <property type="evidence" value="ECO:0007669"/>
    <property type="project" value="TreeGrafter"/>
</dbReference>
<keyword evidence="8" id="KW-1185">Reference proteome</keyword>
<name>A0AA36BP74_OCTVU</name>
<evidence type="ECO:0000313" key="7">
    <source>
        <dbReference type="EMBL" id="CAI9737162.1"/>
    </source>
</evidence>
<feature type="repeat" description="LDL-receptor class B" evidence="6">
    <location>
        <begin position="173"/>
        <end position="216"/>
    </location>
</feature>
<proteinExistence type="predicted"/>
<gene>
    <name evidence="7" type="ORF">OCTVUL_1B014585</name>
</gene>
<feature type="repeat" description="LDL-receptor class B" evidence="6">
    <location>
        <begin position="709"/>
        <end position="751"/>
    </location>
</feature>
<dbReference type="SUPFAM" id="SSF57196">
    <property type="entry name" value="EGF/Laminin"/>
    <property type="match status" value="1"/>
</dbReference>
<dbReference type="FunFam" id="2.120.10.30:FF:000241">
    <property type="entry name" value="Low-density lipoprotein receptor-related protein 6"/>
    <property type="match status" value="1"/>
</dbReference>
<dbReference type="EMBL" id="OX597833">
    <property type="protein sequence ID" value="CAI9737162.1"/>
    <property type="molecule type" value="Genomic_DNA"/>
</dbReference>
<evidence type="ECO:0000256" key="6">
    <source>
        <dbReference type="PROSITE-ProRule" id="PRU00461"/>
    </source>
</evidence>
<dbReference type="SMART" id="SM00135">
    <property type="entry name" value="LY"/>
    <property type="match status" value="10"/>
</dbReference>
<evidence type="ECO:0000256" key="3">
    <source>
        <dbReference type="ARBA" id="ARBA00022737"/>
    </source>
</evidence>
<evidence type="ECO:0000256" key="2">
    <source>
        <dbReference type="ARBA" id="ARBA00022729"/>
    </source>
</evidence>
<dbReference type="InterPro" id="IPR000033">
    <property type="entry name" value="LDLR_classB_rpt"/>
</dbReference>
<evidence type="ECO:0000256" key="1">
    <source>
        <dbReference type="ARBA" id="ARBA00022536"/>
    </source>
</evidence>
<dbReference type="SUPFAM" id="SSF63825">
    <property type="entry name" value="YWTD domain"/>
    <property type="match status" value="3"/>
</dbReference>
<dbReference type="AlphaFoldDB" id="A0AA36BP74"/>
<dbReference type="GO" id="GO:0005886">
    <property type="term" value="C:plasma membrane"/>
    <property type="evidence" value="ECO:0007669"/>
    <property type="project" value="TreeGrafter"/>
</dbReference>
<evidence type="ECO:0000256" key="5">
    <source>
        <dbReference type="ARBA" id="ARBA00023180"/>
    </source>
</evidence>
<keyword evidence="4" id="KW-1015">Disulfide bond</keyword>
<dbReference type="InterPro" id="IPR011042">
    <property type="entry name" value="6-blade_b-propeller_TolB-like"/>
</dbReference>
<dbReference type="Proteomes" id="UP001162480">
    <property type="component" value="Chromosome 20"/>
</dbReference>
<dbReference type="Pfam" id="PF00058">
    <property type="entry name" value="Ldl_recept_b"/>
    <property type="match status" value="1"/>
</dbReference>
<accession>A0AA36BP74</accession>
<organism evidence="7 8">
    <name type="scientific">Octopus vulgaris</name>
    <name type="common">Common octopus</name>
    <dbReference type="NCBI Taxonomy" id="6645"/>
    <lineage>
        <taxon>Eukaryota</taxon>
        <taxon>Metazoa</taxon>
        <taxon>Spiralia</taxon>
        <taxon>Lophotrochozoa</taxon>
        <taxon>Mollusca</taxon>
        <taxon>Cephalopoda</taxon>
        <taxon>Coleoidea</taxon>
        <taxon>Octopodiformes</taxon>
        <taxon>Octopoda</taxon>
        <taxon>Incirrata</taxon>
        <taxon>Octopodidae</taxon>
        <taxon>Octopus</taxon>
    </lineage>
</organism>
<dbReference type="SUPFAM" id="SSF57535">
    <property type="entry name" value="Complement control module/SCR domain"/>
    <property type="match status" value="1"/>
</dbReference>
<keyword evidence="5" id="KW-0325">Glycoprotein</keyword>
<dbReference type="InterPro" id="IPR050778">
    <property type="entry name" value="Cueball_EGF_LRP_Nidogen"/>
</dbReference>
<keyword evidence="2" id="KW-0732">Signal</keyword>
<keyword evidence="3" id="KW-0677">Repeat</keyword>